<feature type="transmembrane region" description="Helical" evidence="1">
    <location>
        <begin position="44"/>
        <end position="63"/>
    </location>
</feature>
<dbReference type="Proteomes" id="UP001596512">
    <property type="component" value="Unassembled WGS sequence"/>
</dbReference>
<dbReference type="InterPro" id="IPR038750">
    <property type="entry name" value="YczE/YyaS-like"/>
</dbReference>
<reference evidence="3" key="1">
    <citation type="journal article" date="2019" name="Int. J. Syst. Evol. Microbiol.">
        <title>The Global Catalogue of Microorganisms (GCM) 10K type strain sequencing project: providing services to taxonomists for standard genome sequencing and annotation.</title>
        <authorList>
            <consortium name="The Broad Institute Genomics Platform"/>
            <consortium name="The Broad Institute Genome Sequencing Center for Infectious Disease"/>
            <person name="Wu L."/>
            <person name="Ma J."/>
        </authorList>
    </citation>
    <scope>NUCLEOTIDE SEQUENCE [LARGE SCALE GENOMIC DNA]</scope>
    <source>
        <strain evidence="3">JCM 17695</strain>
    </source>
</reference>
<keyword evidence="1" id="KW-1133">Transmembrane helix</keyword>
<dbReference type="PANTHER" id="PTHR40078:SF1">
    <property type="entry name" value="INTEGRAL MEMBRANE PROTEIN"/>
    <property type="match status" value="1"/>
</dbReference>
<sequence>MSWRYGRLAVGLALFGASVALMLAAGLGVPSWDVLHQGIAERTGLPIGLVVNLVAVGVLLLWVPLRQRPGVGTVANVLAVGPVVDLTLAALLPGHWTAQVGYLLAGIALNGVAIGLYVGAGLGPGPRDGLMTGLAARGHPIRVVRTAIEVAVVAAGWLLGGTVGVGTALYAVAIGPLVHHLLPRLAVKDPACPRSK</sequence>
<feature type="transmembrane region" description="Helical" evidence="1">
    <location>
        <begin position="102"/>
        <end position="122"/>
    </location>
</feature>
<organism evidence="2 3">
    <name type="scientific">Actinokineospora soli</name>
    <dbReference type="NCBI Taxonomy" id="1048753"/>
    <lineage>
        <taxon>Bacteria</taxon>
        <taxon>Bacillati</taxon>
        <taxon>Actinomycetota</taxon>
        <taxon>Actinomycetes</taxon>
        <taxon>Pseudonocardiales</taxon>
        <taxon>Pseudonocardiaceae</taxon>
        <taxon>Actinokineospora</taxon>
    </lineage>
</organism>
<evidence type="ECO:0000256" key="1">
    <source>
        <dbReference type="SAM" id="Phobius"/>
    </source>
</evidence>
<keyword evidence="1" id="KW-0472">Membrane</keyword>
<accession>A0ABW2TRH5</accession>
<name>A0ABW2TRH5_9PSEU</name>
<feature type="transmembrane region" description="Helical" evidence="1">
    <location>
        <begin position="75"/>
        <end position="96"/>
    </location>
</feature>
<evidence type="ECO:0000313" key="2">
    <source>
        <dbReference type="EMBL" id="MFC7615153.1"/>
    </source>
</evidence>
<keyword evidence="1" id="KW-0812">Transmembrane</keyword>
<dbReference type="PANTHER" id="PTHR40078">
    <property type="entry name" value="INTEGRAL MEMBRANE PROTEIN-RELATED"/>
    <property type="match status" value="1"/>
</dbReference>
<dbReference type="EMBL" id="JBHTEY010000004">
    <property type="protein sequence ID" value="MFC7615153.1"/>
    <property type="molecule type" value="Genomic_DNA"/>
</dbReference>
<comment type="caution">
    <text evidence="2">The sequence shown here is derived from an EMBL/GenBank/DDBJ whole genome shotgun (WGS) entry which is preliminary data.</text>
</comment>
<dbReference type="Pfam" id="PF19700">
    <property type="entry name" value="DUF6198"/>
    <property type="match status" value="1"/>
</dbReference>
<protein>
    <submittedName>
        <fullName evidence="2">YitT family protein</fullName>
    </submittedName>
</protein>
<keyword evidence="3" id="KW-1185">Reference proteome</keyword>
<proteinExistence type="predicted"/>
<gene>
    <name evidence="2" type="ORF">ACFQV2_18200</name>
</gene>
<evidence type="ECO:0000313" key="3">
    <source>
        <dbReference type="Proteomes" id="UP001596512"/>
    </source>
</evidence>